<sequence length="252" mass="28794">MESRRVFLRVYLESGELLRLLQLDYNVCFQNVLSLLGGGTLYWADRPLLPRESPSEVGMPTGVDNSVKLCFVPQTTVLLSSYTTEGHTKQYTSPPKSQRYSDDSFPTELAAYFAAGSRDPSQLISPSFPPRLREEPSPPPSAAWRPSIHQAWGDQHLYGPVGFVRDDRISSGRVVQVTRNKSHRPIYMNPECLVERRDEGKERSTQTRITREESPPKPGLFEALYPYKSVNDLSLEIHKAQMERLRKNRERL</sequence>
<feature type="compositionally biased region" description="Basic and acidic residues" evidence="1">
    <location>
        <begin position="196"/>
        <end position="215"/>
    </location>
</feature>
<proteinExistence type="predicted"/>
<gene>
    <name evidence="2" type="ORF">ADEAN_000376000</name>
</gene>
<evidence type="ECO:0000313" key="3">
    <source>
        <dbReference type="Proteomes" id="UP000515908"/>
    </source>
</evidence>
<keyword evidence="3" id="KW-1185">Reference proteome</keyword>
<evidence type="ECO:0000313" key="2">
    <source>
        <dbReference type="EMBL" id="CAD2216299.1"/>
    </source>
</evidence>
<dbReference type="Proteomes" id="UP000515908">
    <property type="component" value="Chromosome 06"/>
</dbReference>
<feature type="region of interest" description="Disordered" evidence="1">
    <location>
        <begin position="196"/>
        <end position="221"/>
    </location>
</feature>
<feature type="region of interest" description="Disordered" evidence="1">
    <location>
        <begin position="120"/>
        <end position="146"/>
    </location>
</feature>
<dbReference type="AlphaFoldDB" id="A0A7G2C9R2"/>
<evidence type="ECO:0000256" key="1">
    <source>
        <dbReference type="SAM" id="MobiDB-lite"/>
    </source>
</evidence>
<protein>
    <submittedName>
        <fullName evidence="2">Uncharacterized protein</fullName>
    </submittedName>
</protein>
<name>A0A7G2C9R2_9TRYP</name>
<accession>A0A7G2C9R2</accession>
<dbReference type="VEuPathDB" id="TriTrypDB:ADEAN_000376000"/>
<dbReference type="EMBL" id="LR877150">
    <property type="protein sequence ID" value="CAD2216299.1"/>
    <property type="molecule type" value="Genomic_DNA"/>
</dbReference>
<reference evidence="2 3" key="1">
    <citation type="submission" date="2020-08" db="EMBL/GenBank/DDBJ databases">
        <authorList>
            <person name="Newling K."/>
            <person name="Davey J."/>
            <person name="Forrester S."/>
        </authorList>
    </citation>
    <scope>NUCLEOTIDE SEQUENCE [LARGE SCALE GENOMIC DNA]</scope>
    <source>
        <strain evidence="3">Crithidia deanei Carvalho (ATCC PRA-265)</strain>
    </source>
</reference>
<organism evidence="2 3">
    <name type="scientific">Angomonas deanei</name>
    <dbReference type="NCBI Taxonomy" id="59799"/>
    <lineage>
        <taxon>Eukaryota</taxon>
        <taxon>Discoba</taxon>
        <taxon>Euglenozoa</taxon>
        <taxon>Kinetoplastea</taxon>
        <taxon>Metakinetoplastina</taxon>
        <taxon>Trypanosomatida</taxon>
        <taxon>Trypanosomatidae</taxon>
        <taxon>Strigomonadinae</taxon>
        <taxon>Angomonas</taxon>
    </lineage>
</organism>